<sequence length="231" mass="26810">MKYTSDTFPELTTLTNPKLTLLVRVVFLLFTTFLLVLLYLIPLALINDYTGSTEIYILIGIYALILTYGIYKFSKDYKKKSTNAIHKIVVNKLGIQYHKLNGEIEHLSYKDLNKSKQLYTKDIFTKTIGVNISSKTLLKVFYNQQERTISFQNTDIFYTYLSTNSRELRQHFLQGVTLYRPDLKIADSVYNDFFINPNTFEFDKKGYKKTMIIALIISLVILAIVFLSINA</sequence>
<accession>A0AAI8G4N5</accession>
<protein>
    <submittedName>
        <fullName evidence="2">Uncharacterized protein</fullName>
    </submittedName>
</protein>
<gene>
    <name evidence="2" type="ORF">AS202_09770</name>
</gene>
<dbReference type="RefSeq" id="WP_006257051.1">
    <property type="nucleotide sequence ID" value="NZ_CP013690.1"/>
</dbReference>
<organism evidence="2 3">
    <name type="scientific">Myroides odoratimimus</name>
    <dbReference type="NCBI Taxonomy" id="76832"/>
    <lineage>
        <taxon>Bacteria</taxon>
        <taxon>Pseudomonadati</taxon>
        <taxon>Bacteroidota</taxon>
        <taxon>Flavobacteriia</taxon>
        <taxon>Flavobacteriales</taxon>
        <taxon>Flavobacteriaceae</taxon>
        <taxon>Myroides</taxon>
    </lineage>
</organism>
<dbReference type="Proteomes" id="UP000069030">
    <property type="component" value="Chromosome"/>
</dbReference>
<evidence type="ECO:0000313" key="3">
    <source>
        <dbReference type="Proteomes" id="UP000069030"/>
    </source>
</evidence>
<evidence type="ECO:0000313" key="2">
    <source>
        <dbReference type="EMBL" id="ALU26417.1"/>
    </source>
</evidence>
<feature type="transmembrane region" description="Helical" evidence="1">
    <location>
        <begin position="21"/>
        <end position="41"/>
    </location>
</feature>
<proteinExistence type="predicted"/>
<name>A0AAI8G4N5_9FLAO</name>
<dbReference type="EMBL" id="CP013690">
    <property type="protein sequence ID" value="ALU26417.1"/>
    <property type="molecule type" value="Genomic_DNA"/>
</dbReference>
<keyword evidence="1" id="KW-0812">Transmembrane</keyword>
<feature type="transmembrane region" description="Helical" evidence="1">
    <location>
        <begin position="53"/>
        <end position="71"/>
    </location>
</feature>
<feature type="transmembrane region" description="Helical" evidence="1">
    <location>
        <begin position="211"/>
        <end position="229"/>
    </location>
</feature>
<dbReference type="AlphaFoldDB" id="A0AAI8G4N5"/>
<keyword evidence="1" id="KW-0472">Membrane</keyword>
<dbReference type="KEGG" id="mod:AS202_09770"/>
<evidence type="ECO:0000256" key="1">
    <source>
        <dbReference type="SAM" id="Phobius"/>
    </source>
</evidence>
<reference evidence="2 3" key="1">
    <citation type="journal article" date="2016" name="J. Zhejiang Univ. Sci. B">
        <title>Antibiotic resistance mechanisms of Myroides sp.</title>
        <authorList>
            <person name="Hu S."/>
            <person name="Yuan S."/>
            <person name="Qu H."/>
            <person name="Jiang T."/>
            <person name="Zhou Y."/>
            <person name="Wang M."/>
            <person name="Ming D."/>
        </authorList>
    </citation>
    <scope>NUCLEOTIDE SEQUENCE [LARGE SCALE GENOMIC DNA]</scope>
    <source>
        <strain evidence="2 3">PR63039</strain>
    </source>
</reference>
<keyword evidence="1" id="KW-1133">Transmembrane helix</keyword>